<accession>X1F1H2</accession>
<name>X1F1H2_9ZZZZ</name>
<dbReference type="AlphaFoldDB" id="X1F1H2"/>
<gene>
    <name evidence="1" type="ORF">S01H4_66398</name>
</gene>
<proteinExistence type="predicted"/>
<organism evidence="1">
    <name type="scientific">marine sediment metagenome</name>
    <dbReference type="NCBI Taxonomy" id="412755"/>
    <lineage>
        <taxon>unclassified sequences</taxon>
        <taxon>metagenomes</taxon>
        <taxon>ecological metagenomes</taxon>
    </lineage>
</organism>
<reference evidence="1" key="1">
    <citation type="journal article" date="2014" name="Front. Microbiol.">
        <title>High frequency of phylogenetically diverse reductive dehalogenase-homologous genes in deep subseafloor sedimentary metagenomes.</title>
        <authorList>
            <person name="Kawai M."/>
            <person name="Futagami T."/>
            <person name="Toyoda A."/>
            <person name="Takaki Y."/>
            <person name="Nishi S."/>
            <person name="Hori S."/>
            <person name="Arai W."/>
            <person name="Tsubouchi T."/>
            <person name="Morono Y."/>
            <person name="Uchiyama I."/>
            <person name="Ito T."/>
            <person name="Fujiyama A."/>
            <person name="Inagaki F."/>
            <person name="Takami H."/>
        </authorList>
    </citation>
    <scope>NUCLEOTIDE SEQUENCE</scope>
    <source>
        <strain evidence="1">Expedition CK06-06</strain>
    </source>
</reference>
<dbReference type="EMBL" id="BART01041108">
    <property type="protein sequence ID" value="GAH23234.1"/>
    <property type="molecule type" value="Genomic_DNA"/>
</dbReference>
<sequence>MWGSEAGHRLAERLFGIRKIPNGYMLVFEGNSEKHVMTEGFRQRLGELPF</sequence>
<evidence type="ECO:0000313" key="1">
    <source>
        <dbReference type="EMBL" id="GAH23234.1"/>
    </source>
</evidence>
<feature type="non-terminal residue" evidence="1">
    <location>
        <position position="50"/>
    </location>
</feature>
<protein>
    <submittedName>
        <fullName evidence="1">Uncharacterized protein</fullName>
    </submittedName>
</protein>
<comment type="caution">
    <text evidence="1">The sequence shown here is derived from an EMBL/GenBank/DDBJ whole genome shotgun (WGS) entry which is preliminary data.</text>
</comment>